<dbReference type="Pfam" id="PF04657">
    <property type="entry name" value="DMT_YdcZ"/>
    <property type="match status" value="2"/>
</dbReference>
<accession>A0ABX5VL42</accession>
<keyword evidence="1" id="KW-1133">Transmembrane helix</keyword>
<keyword evidence="3" id="KW-1185">Reference proteome</keyword>
<feature type="transmembrane region" description="Helical" evidence="1">
    <location>
        <begin position="87"/>
        <end position="106"/>
    </location>
</feature>
<evidence type="ECO:0000313" key="3">
    <source>
        <dbReference type="Proteomes" id="UP000313948"/>
    </source>
</evidence>
<keyword evidence="1" id="KW-0812">Transmembrane</keyword>
<dbReference type="InterPro" id="IPR006750">
    <property type="entry name" value="YdcZ"/>
</dbReference>
<keyword evidence="1" id="KW-0472">Membrane</keyword>
<reference evidence="2 3" key="1">
    <citation type="submission" date="2019-05" db="EMBL/GenBank/DDBJ databases">
        <title>Georgenia *** sp. nov., and Georgenia *** sp. nov., isolated from the intestinal contents of plateau pika (Ochotona curzoniae) in the Qinghai-Tibet plateau of China.</title>
        <authorList>
            <person name="Tian Z."/>
        </authorList>
    </citation>
    <scope>NUCLEOTIDE SEQUENCE [LARGE SCALE GENOMIC DNA]</scope>
    <source>
        <strain evidence="2 3">Z294</strain>
    </source>
</reference>
<proteinExistence type="predicted"/>
<organism evidence="2 3">
    <name type="scientific">Georgenia wutianyii</name>
    <dbReference type="NCBI Taxonomy" id="2585135"/>
    <lineage>
        <taxon>Bacteria</taxon>
        <taxon>Bacillati</taxon>
        <taxon>Actinomycetota</taxon>
        <taxon>Actinomycetes</taxon>
        <taxon>Micrococcales</taxon>
        <taxon>Bogoriellaceae</taxon>
        <taxon>Georgenia</taxon>
    </lineage>
</organism>
<feature type="transmembrane region" description="Helical" evidence="1">
    <location>
        <begin position="240"/>
        <end position="260"/>
    </location>
</feature>
<evidence type="ECO:0000313" key="2">
    <source>
        <dbReference type="EMBL" id="QDB78888.1"/>
    </source>
</evidence>
<dbReference type="PANTHER" id="PTHR34821:SF2">
    <property type="entry name" value="INNER MEMBRANE PROTEIN YDCZ"/>
    <property type="match status" value="1"/>
</dbReference>
<feature type="transmembrane region" description="Helical" evidence="1">
    <location>
        <begin position="267"/>
        <end position="287"/>
    </location>
</feature>
<feature type="transmembrane region" description="Helical" evidence="1">
    <location>
        <begin position="293"/>
        <end position="314"/>
    </location>
</feature>
<feature type="transmembrane region" description="Helical" evidence="1">
    <location>
        <begin position="175"/>
        <end position="195"/>
    </location>
</feature>
<protein>
    <submittedName>
        <fullName evidence="2">EamA-like transporter family protein</fullName>
    </submittedName>
</protein>
<gene>
    <name evidence="2" type="ORF">FE251_05505</name>
</gene>
<dbReference type="RefSeq" id="WP_139073542.1">
    <property type="nucleotide sequence ID" value="NZ_CP040899.1"/>
</dbReference>
<dbReference type="Proteomes" id="UP000313948">
    <property type="component" value="Chromosome"/>
</dbReference>
<dbReference type="PANTHER" id="PTHR34821">
    <property type="entry name" value="INNER MEMBRANE PROTEIN YDCZ"/>
    <property type="match status" value="1"/>
</dbReference>
<feature type="transmembrane region" description="Helical" evidence="1">
    <location>
        <begin position="112"/>
        <end position="136"/>
    </location>
</feature>
<evidence type="ECO:0000256" key="1">
    <source>
        <dbReference type="SAM" id="Phobius"/>
    </source>
</evidence>
<sequence>MPGSTPRRAPLPLWLAALLAALIGAVIPLQSRINGELGGQLGDAVLGALLSFGGGLVVMTLLALALPKVRRGVARLPGAVRRRELPPGYLLAGTIGAFLVLSQSAVVAVVGVAVFTVAVVAGQTLGGLLTDAIGFGQPVRRRPTATRVVGAVVVLIAVGLSASSSLTAGRPWLELLVPALLPLLAGLLTGFQYAANARTGTVAGSPLAATVVNFVAGTVALLLTALVRGLDLPATWPSEWWLYTGGLYGIVFIAGSAALVPHTGVLVLGLGSIAGQLLASLALDVLAPVSDAGVSAGTVAGTLLALVAIAIVSLRGGRLRT</sequence>
<name>A0ABX5VL42_9MICO</name>
<feature type="transmembrane region" description="Helical" evidence="1">
    <location>
        <begin position="148"/>
        <end position="169"/>
    </location>
</feature>
<feature type="transmembrane region" description="Helical" evidence="1">
    <location>
        <begin position="44"/>
        <end position="66"/>
    </location>
</feature>
<feature type="transmembrane region" description="Helical" evidence="1">
    <location>
        <begin position="207"/>
        <end position="228"/>
    </location>
</feature>
<dbReference type="EMBL" id="CP040899">
    <property type="protein sequence ID" value="QDB78888.1"/>
    <property type="molecule type" value="Genomic_DNA"/>
</dbReference>